<feature type="transmembrane region" description="Helical" evidence="2">
    <location>
        <begin position="487"/>
        <end position="507"/>
    </location>
</feature>
<dbReference type="Proteomes" id="UP000038009">
    <property type="component" value="Unassembled WGS sequence"/>
</dbReference>
<sequence>MEHCRRSGGLGGPSWTTPAIPACQGRLVDNHSDSQAPTGTNALASATDSTAHTQSIAFATPDHGVVSVNLTDLRNALGVRRGDMMPQRLTFQAQSAPSHRTVRSLLSSSFGSSGLLGVRAAAASAASPTANAHSDSNSSRTHGVSTANTDSISDVAAIPPLAHRPAQYRCRHGTLRGTQLADDPLALPAGFAQPPDLPPVSPTASSSPSQSALLSHGTPPLGCGNALRCALAGHRLSAPFMAGSVPSPLRRSGGFLSRTGTAFPVPLHTSNRCTASKSCGSGLREERADDGEFTHDSDNDNEGKGLLTPSRQHDAAAQPAEAHKGNPVSISGETICSSTAASRCSGTPSLLPPALLVDDTPADPAERGSSKSPSRSVHFAEDVVESISVARGEDEYMRLLIMYSRPWYAYVLLTASGFSLGLAFLSNLYLERGQTLVRDRAISVPFVYFLITGFGTVGMLLHLVAVWRPGGEEEQNFFENSEKLGQLPLLWVVGLLFIGGLTTSLVFSHTIGSTLVVVLVIGLVGHLVVEWAHGGADEGGDCITVWDVVGCAVTCFGALLAAASGVMEQLLAGRNRGNGAHSRLQDDLLVLFAWGVSVLVSGVCCTFFMRRLREMSQHVSQQFLLTSSLAVCTAALGIATYMADAMLSSDARAQTAGAVNDPPVGVQSTGLVADWTANLWRGIPKVLVPCYSFFPDLAILLGGGLCFLFCWYAYHMVSFYVDHIAGVACMIIGATLSTVPLTVLLALHAWSAAKPELGAATLVLSLVGALALVLGAGMVVYGGVKYRREAEIRIVIE</sequence>
<feature type="compositionally biased region" description="Basic and acidic residues" evidence="1">
    <location>
        <begin position="283"/>
        <end position="303"/>
    </location>
</feature>
<feature type="compositionally biased region" description="Polar residues" evidence="1">
    <location>
        <begin position="33"/>
        <end position="47"/>
    </location>
</feature>
<feature type="region of interest" description="Disordered" evidence="1">
    <location>
        <begin position="274"/>
        <end position="329"/>
    </location>
</feature>
<feature type="transmembrane region" description="Helical" evidence="2">
    <location>
        <begin position="720"/>
        <end position="747"/>
    </location>
</feature>
<dbReference type="EMBL" id="LJSK01000201">
    <property type="protein sequence ID" value="KPI85233.1"/>
    <property type="molecule type" value="Genomic_DNA"/>
</dbReference>
<feature type="transmembrane region" description="Helical" evidence="2">
    <location>
        <begin position="759"/>
        <end position="781"/>
    </location>
</feature>
<dbReference type="OrthoDB" id="273743at2759"/>
<keyword evidence="2" id="KW-0812">Transmembrane</keyword>
<feature type="region of interest" description="Disordered" evidence="1">
    <location>
        <begin position="129"/>
        <end position="151"/>
    </location>
</feature>
<keyword evidence="2" id="KW-0472">Membrane</keyword>
<feature type="transmembrane region" description="Helical" evidence="2">
    <location>
        <begin position="514"/>
        <end position="533"/>
    </location>
</feature>
<dbReference type="OMA" id="YVDHIAG"/>
<evidence type="ECO:0000313" key="4">
    <source>
        <dbReference type="Proteomes" id="UP000038009"/>
    </source>
</evidence>
<accession>A0A0N1PDC4</accession>
<evidence type="ECO:0000256" key="1">
    <source>
        <dbReference type="SAM" id="MobiDB-lite"/>
    </source>
</evidence>
<feature type="region of interest" description="Disordered" evidence="1">
    <location>
        <begin position="185"/>
        <end position="217"/>
    </location>
</feature>
<keyword evidence="2" id="KW-1133">Transmembrane helix</keyword>
<feature type="transmembrane region" description="Helical" evidence="2">
    <location>
        <begin position="407"/>
        <end position="430"/>
    </location>
</feature>
<gene>
    <name evidence="3" type="ORF">ABL78_5716</name>
</gene>
<feature type="compositionally biased region" description="Low complexity" evidence="1">
    <location>
        <begin position="202"/>
        <end position="215"/>
    </location>
</feature>
<name>A0A0N1PDC4_LEPSE</name>
<feature type="transmembrane region" description="Helical" evidence="2">
    <location>
        <begin position="693"/>
        <end position="714"/>
    </location>
</feature>
<feature type="compositionally biased region" description="Polar residues" evidence="1">
    <location>
        <begin position="135"/>
        <end position="151"/>
    </location>
</feature>
<keyword evidence="4" id="KW-1185">Reference proteome</keyword>
<evidence type="ECO:0000256" key="2">
    <source>
        <dbReference type="SAM" id="Phobius"/>
    </source>
</evidence>
<dbReference type="AlphaFoldDB" id="A0A0N1PDC4"/>
<feature type="transmembrane region" description="Helical" evidence="2">
    <location>
        <begin position="588"/>
        <end position="609"/>
    </location>
</feature>
<comment type="caution">
    <text evidence="3">The sequence shown here is derived from an EMBL/GenBank/DDBJ whole genome shotgun (WGS) entry which is preliminary data.</text>
</comment>
<feature type="region of interest" description="Disordered" evidence="1">
    <location>
        <begin position="353"/>
        <end position="375"/>
    </location>
</feature>
<reference evidence="3 4" key="1">
    <citation type="journal article" date="2015" name="PLoS Pathog.">
        <title>Leptomonas seymouri: Adaptations to the Dixenous Life Cycle Analyzed by Genome Sequencing, Transcriptome Profiling and Co-infection with Leishmania donovani.</title>
        <authorList>
            <person name="Kraeva N."/>
            <person name="Butenko A."/>
            <person name="Hlavacova J."/>
            <person name="Kostygov A."/>
            <person name="Myskova J."/>
            <person name="Grybchuk D."/>
            <person name="Lestinova T."/>
            <person name="Votypka J."/>
            <person name="Volf P."/>
            <person name="Opperdoes F."/>
            <person name="Flegontov P."/>
            <person name="Lukes J."/>
            <person name="Yurchenko V."/>
        </authorList>
    </citation>
    <scope>NUCLEOTIDE SEQUENCE [LARGE SCALE GENOMIC DNA]</scope>
    <source>
        <strain evidence="3 4">ATCC 30220</strain>
    </source>
</reference>
<feature type="transmembrane region" description="Helical" evidence="2">
    <location>
        <begin position="442"/>
        <end position="467"/>
    </location>
</feature>
<organism evidence="3 4">
    <name type="scientific">Leptomonas seymouri</name>
    <dbReference type="NCBI Taxonomy" id="5684"/>
    <lineage>
        <taxon>Eukaryota</taxon>
        <taxon>Discoba</taxon>
        <taxon>Euglenozoa</taxon>
        <taxon>Kinetoplastea</taxon>
        <taxon>Metakinetoplastina</taxon>
        <taxon>Trypanosomatida</taxon>
        <taxon>Trypanosomatidae</taxon>
        <taxon>Leishmaniinae</taxon>
        <taxon>Leptomonas</taxon>
    </lineage>
</organism>
<protein>
    <submittedName>
        <fullName evidence="3">Uncharacterized protein</fullName>
    </submittedName>
</protein>
<dbReference type="VEuPathDB" id="TriTrypDB:Lsey_0201_0100"/>
<proteinExistence type="predicted"/>
<evidence type="ECO:0000313" key="3">
    <source>
        <dbReference type="EMBL" id="KPI85233.1"/>
    </source>
</evidence>
<feature type="region of interest" description="Disordered" evidence="1">
    <location>
        <begin position="27"/>
        <end position="47"/>
    </location>
</feature>
<feature type="transmembrane region" description="Helical" evidence="2">
    <location>
        <begin position="545"/>
        <end position="567"/>
    </location>
</feature>